<dbReference type="Pfam" id="PF03004">
    <property type="entry name" value="Transposase_24"/>
    <property type="match status" value="1"/>
</dbReference>
<protein>
    <submittedName>
        <fullName evidence="3">Putative transposase, Ptta/En/Spm, plant</fullName>
    </submittedName>
</protein>
<feature type="region of interest" description="Disordered" evidence="1">
    <location>
        <begin position="591"/>
        <end position="614"/>
    </location>
</feature>
<dbReference type="InterPro" id="IPR039266">
    <property type="entry name" value="EN-1/SPM"/>
</dbReference>
<dbReference type="OrthoDB" id="1384760at2759"/>
<reference evidence="3" key="1">
    <citation type="submission" date="2020-09" db="EMBL/GenBank/DDBJ databases">
        <title>Genome-Enabled Discovery of Anthraquinone Biosynthesis in Senna tora.</title>
        <authorList>
            <person name="Kang S.-H."/>
            <person name="Pandey R.P."/>
            <person name="Lee C.-M."/>
            <person name="Sim J.-S."/>
            <person name="Jeong J.-T."/>
            <person name="Choi B.-S."/>
            <person name="Jung M."/>
            <person name="Ginzburg D."/>
            <person name="Zhao K."/>
            <person name="Won S.Y."/>
            <person name="Oh T.-J."/>
            <person name="Yu Y."/>
            <person name="Kim N.-H."/>
            <person name="Lee O.R."/>
            <person name="Lee T.-H."/>
            <person name="Bashyal P."/>
            <person name="Kim T.-S."/>
            <person name="Lee W.-H."/>
            <person name="Kawkins C."/>
            <person name="Kim C.-K."/>
            <person name="Kim J.S."/>
            <person name="Ahn B.O."/>
            <person name="Rhee S.Y."/>
            <person name="Sohng J.K."/>
        </authorList>
    </citation>
    <scope>NUCLEOTIDE SEQUENCE</scope>
    <source>
        <tissue evidence="3">Leaf</tissue>
    </source>
</reference>
<dbReference type="AlphaFoldDB" id="A0A834WZU6"/>
<evidence type="ECO:0000256" key="1">
    <source>
        <dbReference type="SAM" id="MobiDB-lite"/>
    </source>
</evidence>
<evidence type="ECO:0000313" key="4">
    <source>
        <dbReference type="Proteomes" id="UP000634136"/>
    </source>
</evidence>
<feature type="compositionally biased region" description="Polar residues" evidence="1">
    <location>
        <begin position="301"/>
        <end position="322"/>
    </location>
</feature>
<feature type="compositionally biased region" description="Acidic residues" evidence="1">
    <location>
        <begin position="669"/>
        <end position="682"/>
    </location>
</feature>
<dbReference type="InterPro" id="IPR004252">
    <property type="entry name" value="Probable_transposase_24"/>
</dbReference>
<feature type="region of interest" description="Disordered" evidence="1">
    <location>
        <begin position="647"/>
        <end position="682"/>
    </location>
</feature>
<dbReference type="Pfam" id="PF13963">
    <property type="entry name" value="Transpos_assoc"/>
    <property type="match status" value="1"/>
</dbReference>
<evidence type="ECO:0000313" key="3">
    <source>
        <dbReference type="EMBL" id="KAF7835521.1"/>
    </source>
</evidence>
<accession>A0A834WZU6</accession>
<dbReference type="GO" id="GO:0032196">
    <property type="term" value="P:transposition"/>
    <property type="evidence" value="ECO:0007669"/>
    <property type="project" value="InterPro"/>
</dbReference>
<keyword evidence="4" id="KW-1185">Reference proteome</keyword>
<proteinExistence type="predicted"/>
<name>A0A834WZU6_9FABA</name>
<dbReference type="Proteomes" id="UP000634136">
    <property type="component" value="Unassembled WGS sequence"/>
</dbReference>
<feature type="compositionally biased region" description="Low complexity" evidence="1">
    <location>
        <begin position="592"/>
        <end position="614"/>
    </location>
</feature>
<feature type="domain" description="Transposase-associated" evidence="2">
    <location>
        <begin position="5"/>
        <end position="85"/>
    </location>
</feature>
<comment type="caution">
    <text evidence="3">The sequence shown here is derived from an EMBL/GenBank/DDBJ whole genome shotgun (WGS) entry which is preliminary data.</text>
</comment>
<dbReference type="PANTHER" id="PTHR33157">
    <property type="entry name" value="AUTONOMOUS TRANSPOSABLE ELEMENT EN-1 MOSAIC PROTEIN-RELATED"/>
    <property type="match status" value="1"/>
</dbReference>
<feature type="region of interest" description="Disordered" evidence="1">
    <location>
        <begin position="292"/>
        <end position="332"/>
    </location>
</feature>
<dbReference type="InterPro" id="IPR029480">
    <property type="entry name" value="Transpos_assoc"/>
</dbReference>
<dbReference type="EMBL" id="JAAIUW010000004">
    <property type="protein sequence ID" value="KAF7835521.1"/>
    <property type="molecule type" value="Genomic_DNA"/>
</dbReference>
<organism evidence="3 4">
    <name type="scientific">Senna tora</name>
    <dbReference type="NCBI Taxonomy" id="362788"/>
    <lineage>
        <taxon>Eukaryota</taxon>
        <taxon>Viridiplantae</taxon>
        <taxon>Streptophyta</taxon>
        <taxon>Embryophyta</taxon>
        <taxon>Tracheophyta</taxon>
        <taxon>Spermatophyta</taxon>
        <taxon>Magnoliopsida</taxon>
        <taxon>eudicotyledons</taxon>
        <taxon>Gunneridae</taxon>
        <taxon>Pentapetalae</taxon>
        <taxon>rosids</taxon>
        <taxon>fabids</taxon>
        <taxon>Fabales</taxon>
        <taxon>Fabaceae</taxon>
        <taxon>Caesalpinioideae</taxon>
        <taxon>Cassia clade</taxon>
        <taxon>Senna</taxon>
    </lineage>
</organism>
<feature type="compositionally biased region" description="Polar residues" evidence="1">
    <location>
        <begin position="647"/>
        <end position="657"/>
    </location>
</feature>
<sequence length="682" mass="77118">MRPDRSWILRRKEPSGRVSEEFMDGVDEFLKLVNEFPINKDSLGRIICPCGRCKNCVRKDEYTIERHLYYNGFVEGYLNWTIHGENAWGGEGSAFNDAADEEDTRNPYVDMVVDAASGRLDPNFECMEEDPNPSASKFYQLLEDADEPLWDGCYNHTKLSAVSQLLNLKSEFNMSQSCFDRMLVIIKISGSRVNGEWWAACKVRAKLFKDETLNSVGEVSNEFSTFDYYQDDESLTIHDRTSEEEEINLLDAHGLMEEVNVDELPNPMNAPHTDQFIDDDEETDHNEFLDSDEELFDSDSRSPLVTTPYASASPIDANNSRDFASPSPELPGASTGHILDSVESTVPHAGVDRRKVITVEENGTRFGPTFVTRSIMSSVYGRMPFAAERWRDYSIEVKEELFKEFMDKYRFQSDNDRKMARDVWKKTCSDRYSDILTKHRVKILDELKTRDMAKLKGHGPAGIRAEVWDGLVDIWLTPEWQRKSEAAKRSRATAPDAMLHTGGSISFGAHKKKMEAEQNQKVSWRDVYHKTYKKKNGEFVSERSKHFAENLDIALLDKYGEESSSYPEVDANLWLDVAPHSKKGRIHGLGQGLQLSTGSPNSTSSVCSTTSTTTPIIPQSQIDEAVSRAMATMWSTQMAPMLQSFMSQVNQAPTRSSQGEERQSTPANDDNDNVDADADLGV</sequence>
<gene>
    <name evidence="3" type="ORF">G2W53_010380</name>
</gene>
<evidence type="ECO:0000259" key="2">
    <source>
        <dbReference type="Pfam" id="PF13963"/>
    </source>
</evidence>